<dbReference type="Pfam" id="PF00440">
    <property type="entry name" value="TetR_N"/>
    <property type="match status" value="1"/>
</dbReference>
<evidence type="ECO:0000256" key="3">
    <source>
        <dbReference type="ARBA" id="ARBA00023163"/>
    </source>
</evidence>
<dbReference type="Gene3D" id="1.10.10.60">
    <property type="entry name" value="Homeodomain-like"/>
    <property type="match status" value="1"/>
</dbReference>
<dbReference type="Gene3D" id="1.10.357.10">
    <property type="entry name" value="Tetracycline Repressor, domain 2"/>
    <property type="match status" value="1"/>
</dbReference>
<dbReference type="GeneID" id="303173385"/>
<evidence type="ECO:0000313" key="6">
    <source>
        <dbReference type="EMBL" id="SJM63674.1"/>
    </source>
</evidence>
<dbReference type="InterPro" id="IPR041347">
    <property type="entry name" value="MftR_C"/>
</dbReference>
<dbReference type="GO" id="GO:0000976">
    <property type="term" value="F:transcription cis-regulatory region binding"/>
    <property type="evidence" value="ECO:0007669"/>
    <property type="project" value="TreeGrafter"/>
</dbReference>
<evidence type="ECO:0000256" key="1">
    <source>
        <dbReference type="ARBA" id="ARBA00023015"/>
    </source>
</evidence>
<name>A0A1R4G666_9MICO</name>
<proteinExistence type="predicted"/>
<keyword evidence="3" id="KW-0804">Transcription</keyword>
<dbReference type="EMBL" id="FUHU01000038">
    <property type="protein sequence ID" value="SJM63674.1"/>
    <property type="molecule type" value="Genomic_DNA"/>
</dbReference>
<dbReference type="Proteomes" id="UP000195787">
    <property type="component" value="Unassembled WGS sequence"/>
</dbReference>
<protein>
    <submittedName>
        <fullName evidence="6">Transcriptional regulator, TetR family</fullName>
    </submittedName>
</protein>
<gene>
    <name evidence="6" type="ORF">CZ674_09185</name>
</gene>
<dbReference type="PROSITE" id="PS50977">
    <property type="entry name" value="HTH_TETR_2"/>
    <property type="match status" value="1"/>
</dbReference>
<organism evidence="6 7">
    <name type="scientific">Agrococcus casei LMG 22410</name>
    <dbReference type="NCBI Taxonomy" id="1255656"/>
    <lineage>
        <taxon>Bacteria</taxon>
        <taxon>Bacillati</taxon>
        <taxon>Actinomycetota</taxon>
        <taxon>Actinomycetes</taxon>
        <taxon>Micrococcales</taxon>
        <taxon>Microbacteriaceae</taxon>
        <taxon>Agrococcus</taxon>
    </lineage>
</organism>
<dbReference type="GO" id="GO:0003700">
    <property type="term" value="F:DNA-binding transcription factor activity"/>
    <property type="evidence" value="ECO:0007669"/>
    <property type="project" value="TreeGrafter"/>
</dbReference>
<dbReference type="InterPro" id="IPR001647">
    <property type="entry name" value="HTH_TetR"/>
</dbReference>
<dbReference type="SUPFAM" id="SSF46689">
    <property type="entry name" value="Homeodomain-like"/>
    <property type="match status" value="1"/>
</dbReference>
<dbReference type="PANTHER" id="PTHR30055">
    <property type="entry name" value="HTH-TYPE TRANSCRIPTIONAL REGULATOR RUTR"/>
    <property type="match status" value="1"/>
</dbReference>
<keyword evidence="7" id="KW-1185">Reference proteome</keyword>
<dbReference type="OrthoDB" id="956698at2"/>
<dbReference type="PANTHER" id="PTHR30055:SF234">
    <property type="entry name" value="HTH-TYPE TRANSCRIPTIONAL REGULATOR BETI"/>
    <property type="match status" value="1"/>
</dbReference>
<reference evidence="6 7" key="1">
    <citation type="submission" date="2017-02" db="EMBL/GenBank/DDBJ databases">
        <authorList>
            <person name="Peterson S.W."/>
        </authorList>
    </citation>
    <scope>NUCLEOTIDE SEQUENCE [LARGE SCALE GENOMIC DNA]</scope>
    <source>
        <strain evidence="6 7">LMG 22410</strain>
    </source>
</reference>
<keyword evidence="1" id="KW-0805">Transcription regulation</keyword>
<dbReference type="InterPro" id="IPR009057">
    <property type="entry name" value="Homeodomain-like_sf"/>
</dbReference>
<dbReference type="AlphaFoldDB" id="A0A1R4G666"/>
<evidence type="ECO:0000256" key="4">
    <source>
        <dbReference type="PROSITE-ProRule" id="PRU00335"/>
    </source>
</evidence>
<keyword evidence="2 4" id="KW-0238">DNA-binding</keyword>
<evidence type="ECO:0000313" key="7">
    <source>
        <dbReference type="Proteomes" id="UP000195787"/>
    </source>
</evidence>
<dbReference type="InterPro" id="IPR050109">
    <property type="entry name" value="HTH-type_TetR-like_transc_reg"/>
</dbReference>
<evidence type="ECO:0000256" key="2">
    <source>
        <dbReference type="ARBA" id="ARBA00023125"/>
    </source>
</evidence>
<feature type="DNA-binding region" description="H-T-H motif" evidence="4">
    <location>
        <begin position="34"/>
        <end position="53"/>
    </location>
</feature>
<feature type="domain" description="HTH tetR-type" evidence="5">
    <location>
        <begin position="11"/>
        <end position="71"/>
    </location>
</feature>
<accession>A0A1R4G666</accession>
<evidence type="ECO:0000259" key="5">
    <source>
        <dbReference type="PROSITE" id="PS50977"/>
    </source>
</evidence>
<dbReference type="RefSeq" id="WP_086992249.1">
    <property type="nucleotide sequence ID" value="NZ_FUHU01000038.1"/>
</dbReference>
<dbReference type="Pfam" id="PF17754">
    <property type="entry name" value="TetR_C_14"/>
    <property type="match status" value="1"/>
</dbReference>
<sequence length="194" mass="20900">MEKRGRGRPKVSSVGTMSEAAVELFLEVGFEEASIDDIAARAGVSRGSFFTYLPGGKADALWHYLEPTIEAVEPKAAESGARKPVRECIEAVVQAVEPWGDSVPQILRDAELMHVEEVLQNTGGKRFEEAAERLAVHIALAEDSLPESPRPATISRAIVGAALGSIRAWMQHASEPAADAVRRGLEPLVAYEAK</sequence>